<proteinExistence type="predicted"/>
<accession>A0A6M2ZHS5</accession>
<protein>
    <submittedName>
        <fullName evidence="1">Uncharacterized protein</fullName>
    </submittedName>
</protein>
<keyword evidence="2" id="KW-1185">Reference proteome</keyword>
<evidence type="ECO:0000313" key="2">
    <source>
        <dbReference type="Proteomes" id="UP000515683"/>
    </source>
</evidence>
<sequence length="215" mass="23918">MSEFVPGNHDSQNCDGPVTGVPHPSFDYILRSTTNDDDEYSEWNPCPRYLQVNGKFDNLQVTANVTVAANVTAATFTGVINQQSWKGFDIKHPNKDNHRLRHICMEGPEAGVYIRGRLTGNNTIKLPEYWDGLVDPESITVSLTQIGYSQDLIVEGIEWGKIVKVKSGNGTSIDCYYTIQASRIDGEPLIVEYEGETPAEYPGSKDQFSISGFDY</sequence>
<dbReference type="EMBL" id="MK867354">
    <property type="protein sequence ID" value="QFG06484.1"/>
    <property type="molecule type" value="Genomic_DNA"/>
</dbReference>
<name>A0A6M2ZHS5_9CAUD</name>
<organism evidence="1 2">
    <name type="scientific">Synechococcus phage S-SCSM1</name>
    <dbReference type="NCBI Taxonomy" id="2588487"/>
    <lineage>
        <taxon>Viruses</taxon>
        <taxon>Duplodnaviria</taxon>
        <taxon>Heunggongvirae</taxon>
        <taxon>Uroviricota</taxon>
        <taxon>Caudoviricetes</taxon>
        <taxon>Pantevenvirales</taxon>
        <taxon>Kyanoviridae</taxon>
        <taxon>Zhoulongquanvirus</taxon>
        <taxon>Zhoulongquanvirus esscess</taxon>
    </lineage>
</organism>
<dbReference type="Proteomes" id="UP000515683">
    <property type="component" value="Segment"/>
</dbReference>
<reference evidence="1" key="1">
    <citation type="submission" date="2019-04" db="EMBL/GenBank/DDBJ databases">
        <title>Genomic and proteomic characterization of cyanophage S-SCSM1 provides new insights into understanding the viral gene diversity and phage-host interactions.</title>
        <authorList>
            <person name="Wang Q."/>
            <person name="Xu Y."/>
            <person name="Jiao N."/>
            <person name="Zhang R."/>
        </authorList>
    </citation>
    <scope>NUCLEOTIDE SEQUENCE [LARGE SCALE GENOMIC DNA]</scope>
</reference>
<gene>
    <name evidence="1" type="ORF">SSCSM1_220</name>
</gene>
<evidence type="ECO:0000313" key="1">
    <source>
        <dbReference type="EMBL" id="QFG06484.1"/>
    </source>
</evidence>